<comment type="caution">
    <text evidence="1">The sequence shown here is derived from an EMBL/GenBank/DDBJ whole genome shotgun (WGS) entry which is preliminary data.</text>
</comment>
<dbReference type="Proteomes" id="UP000252884">
    <property type="component" value="Unassembled WGS sequence"/>
</dbReference>
<dbReference type="AlphaFoldDB" id="A0A368Y7Q9"/>
<dbReference type="EMBL" id="QPJK01000001">
    <property type="protein sequence ID" value="RCW76145.1"/>
    <property type="molecule type" value="Genomic_DNA"/>
</dbReference>
<sequence length="327" mass="36122">MTASTDHDLAEAGRRLGHDIHTSTRWPRLAGWPGAVCEGFDAAAHARLPRATPDRFARKWLQLRLGAWRRGRIVDEEVTPALLRTLDVAQCPVTRAPLTHGEHSDTDWSIDRLNNDAAYAASNLAVMSVRANRAKGARSFDEVLLLAGLPHATAGLAPREWLRLAALMLGPAFATCHGAAPALPLCAPLPCRSTRLALQQIQRLLTLQTQRPDGKNRLVRDFRPACRTERAMLRLRTLADAVHEGLKHLPADAQCWDVWLQPGLMPALQAWRETLDGPSWACAAQIAGQLAGARRETAQRLQAWRLPSRGYHAMAAIERQRRVTNAP</sequence>
<accession>A0A368Y7Q9</accession>
<keyword evidence="2" id="KW-1185">Reference proteome</keyword>
<protein>
    <submittedName>
        <fullName evidence="1">Uncharacterized protein</fullName>
    </submittedName>
</protein>
<gene>
    <name evidence="1" type="ORF">DES41_101750</name>
</gene>
<evidence type="ECO:0000313" key="1">
    <source>
        <dbReference type="EMBL" id="RCW76145.1"/>
    </source>
</evidence>
<proteinExistence type="predicted"/>
<organism evidence="1 2">
    <name type="scientific">Pseudorhodoferax soli</name>
    <dbReference type="NCBI Taxonomy" id="545864"/>
    <lineage>
        <taxon>Bacteria</taxon>
        <taxon>Pseudomonadati</taxon>
        <taxon>Pseudomonadota</taxon>
        <taxon>Betaproteobacteria</taxon>
        <taxon>Burkholderiales</taxon>
        <taxon>Comamonadaceae</taxon>
    </lineage>
</organism>
<dbReference type="RefSeq" id="WP_114466029.1">
    <property type="nucleotide sequence ID" value="NZ_QPJK01000001.1"/>
</dbReference>
<evidence type="ECO:0000313" key="2">
    <source>
        <dbReference type="Proteomes" id="UP000252884"/>
    </source>
</evidence>
<dbReference type="OrthoDB" id="9129493at2"/>
<name>A0A368Y7Q9_9BURK</name>
<reference evidence="1 2" key="1">
    <citation type="submission" date="2018-07" db="EMBL/GenBank/DDBJ databases">
        <title>Genomic Encyclopedia of Type Strains, Phase IV (KMG-IV): sequencing the most valuable type-strain genomes for metagenomic binning, comparative biology and taxonomic classification.</title>
        <authorList>
            <person name="Goeker M."/>
        </authorList>
    </citation>
    <scope>NUCLEOTIDE SEQUENCE [LARGE SCALE GENOMIC DNA]</scope>
    <source>
        <strain evidence="1 2">DSM 21634</strain>
    </source>
</reference>